<dbReference type="AlphaFoldDB" id="A0A090X9J9"/>
<proteinExistence type="evidence at transcript level"/>
<dbReference type="SUPFAM" id="SSF50814">
    <property type="entry name" value="Lipocalins"/>
    <property type="match status" value="1"/>
</dbReference>
<name>A0A090X9J9_IXORI</name>
<dbReference type="GO" id="GO:0030682">
    <property type="term" value="P:symbiont-mediated perturbation of host defenses"/>
    <property type="evidence" value="ECO:0007669"/>
    <property type="project" value="InterPro"/>
</dbReference>
<dbReference type="InterPro" id="IPR012674">
    <property type="entry name" value="Calycin"/>
</dbReference>
<keyword evidence="1" id="KW-0732">Signal</keyword>
<dbReference type="Pfam" id="PF02098">
    <property type="entry name" value="His_binding"/>
    <property type="match status" value="1"/>
</dbReference>
<accession>A0A090X9J9</accession>
<evidence type="ECO:0000256" key="1">
    <source>
        <dbReference type="SAM" id="SignalP"/>
    </source>
</evidence>
<dbReference type="InterPro" id="IPR002970">
    <property type="entry name" value="Tick_his-bd"/>
</dbReference>
<evidence type="ECO:0000313" key="2">
    <source>
        <dbReference type="EMBL" id="JAC93426.1"/>
    </source>
</evidence>
<reference evidence="2" key="1">
    <citation type="journal article" date="2015" name="PLoS Negl. Trop. Dis.">
        <title>Deep Sequencing Analysis of the Ixodes ricinus Haemocytome.</title>
        <authorList>
            <person name="Kotsyfakis M."/>
            <person name="Kopacek P."/>
            <person name="Franta Z."/>
            <person name="Pedra J.H."/>
            <person name="Ribeiro J.M."/>
        </authorList>
    </citation>
    <scope>NUCLEOTIDE SEQUENCE</scope>
</reference>
<feature type="chain" id="PRO_5001866652" evidence="1">
    <location>
        <begin position="22"/>
        <end position="198"/>
    </location>
</feature>
<feature type="signal peptide" evidence="1">
    <location>
        <begin position="1"/>
        <end position="21"/>
    </location>
</feature>
<dbReference type="Gene3D" id="2.40.128.20">
    <property type="match status" value="1"/>
</dbReference>
<dbReference type="GO" id="GO:0043176">
    <property type="term" value="F:amine binding"/>
    <property type="evidence" value="ECO:0007669"/>
    <property type="project" value="InterPro"/>
</dbReference>
<protein>
    <submittedName>
        <fullName evidence="2">Putative secreted protein</fullName>
    </submittedName>
</protein>
<dbReference type="EMBL" id="GBIH01001284">
    <property type="protein sequence ID" value="JAC93426.1"/>
    <property type="molecule type" value="mRNA"/>
</dbReference>
<organism evidence="2">
    <name type="scientific">Ixodes ricinus</name>
    <name type="common">Common tick</name>
    <name type="synonym">Acarus ricinus</name>
    <dbReference type="NCBI Taxonomy" id="34613"/>
    <lineage>
        <taxon>Eukaryota</taxon>
        <taxon>Metazoa</taxon>
        <taxon>Ecdysozoa</taxon>
        <taxon>Arthropoda</taxon>
        <taxon>Chelicerata</taxon>
        <taxon>Arachnida</taxon>
        <taxon>Acari</taxon>
        <taxon>Parasitiformes</taxon>
        <taxon>Ixodida</taxon>
        <taxon>Ixodoidea</taxon>
        <taxon>Ixodidae</taxon>
        <taxon>Ixodinae</taxon>
        <taxon>Ixodes</taxon>
    </lineage>
</organism>
<sequence length="198" mass="22931">MAWPMQAAFLCLLLQLSLIEADFSDAVGYIRQISQGIRLLFLDSMKFYVVGGTFKEDPLLRKGSGITFMCGEVKTEKKSQDKFLLQRRIYTERLRGKWLTSMYDMIPEKSPGYQFPNHMEAKIHRGLGTLKAGIIYLLLSDFDSCALFYHKRSGDCELWEKKRPGRNGLPSSFCSKYIHACNNKTVYYYHKHTECQPK</sequence>